<evidence type="ECO:0000313" key="10">
    <source>
        <dbReference type="Proteomes" id="UP001209878"/>
    </source>
</evidence>
<dbReference type="InterPro" id="IPR003090">
    <property type="entry name" value="Alpha-crystallin_N"/>
</dbReference>
<dbReference type="Gene3D" id="2.60.40.790">
    <property type="match status" value="1"/>
</dbReference>
<dbReference type="GO" id="GO:0042026">
    <property type="term" value="P:protein refolding"/>
    <property type="evidence" value="ECO:0007669"/>
    <property type="project" value="TreeGrafter"/>
</dbReference>
<name>A0AAD9ULT0_RIDPI</name>
<dbReference type="PANTHER" id="PTHR45640">
    <property type="entry name" value="HEAT SHOCK PROTEIN HSP-12.2-RELATED"/>
    <property type="match status" value="1"/>
</dbReference>
<comment type="similarity">
    <text evidence="4 6 7">Belongs to the small heat shock protein (HSP20) family.</text>
</comment>
<dbReference type="GO" id="GO:0005212">
    <property type="term" value="F:structural constituent of eye lens"/>
    <property type="evidence" value="ECO:0007669"/>
    <property type="project" value="UniProtKB-KW"/>
</dbReference>
<dbReference type="InterPro" id="IPR008978">
    <property type="entry name" value="HSP20-like_chaperone"/>
</dbReference>
<dbReference type="AlphaFoldDB" id="A0AAD9ULT0"/>
<evidence type="ECO:0000313" key="9">
    <source>
        <dbReference type="EMBL" id="KAK2193975.1"/>
    </source>
</evidence>
<feature type="binding site" evidence="5">
    <location>
        <position position="112"/>
    </location>
    <ligand>
        <name>Zn(2+)</name>
        <dbReference type="ChEBI" id="CHEBI:29105"/>
        <label>1</label>
    </ligand>
</feature>
<dbReference type="Proteomes" id="UP001209878">
    <property type="component" value="Unassembled WGS sequence"/>
</dbReference>
<dbReference type="InterPro" id="IPR002068">
    <property type="entry name" value="A-crystallin/Hsp20_dom"/>
</dbReference>
<reference evidence="9" key="1">
    <citation type="journal article" date="2023" name="Mol. Biol. Evol.">
        <title>Third-Generation Sequencing Reveals the Adaptive Role of the Epigenome in Three Deep-Sea Polychaetes.</title>
        <authorList>
            <person name="Perez M."/>
            <person name="Aroh O."/>
            <person name="Sun Y."/>
            <person name="Lan Y."/>
            <person name="Juniper S.K."/>
            <person name="Young C.R."/>
            <person name="Angers B."/>
            <person name="Qian P.Y."/>
        </authorList>
    </citation>
    <scope>NUCLEOTIDE SEQUENCE</scope>
    <source>
        <strain evidence="9">R07B-5</strain>
    </source>
</reference>
<dbReference type="CDD" id="cd06526">
    <property type="entry name" value="metazoan_ACD"/>
    <property type="match status" value="1"/>
</dbReference>
<dbReference type="GO" id="GO:0046872">
    <property type="term" value="F:metal ion binding"/>
    <property type="evidence" value="ECO:0007669"/>
    <property type="project" value="UniProtKB-KW"/>
</dbReference>
<dbReference type="Pfam" id="PF00011">
    <property type="entry name" value="HSP20"/>
    <property type="match status" value="1"/>
</dbReference>
<feature type="domain" description="SHSP" evidence="8">
    <location>
        <begin position="64"/>
        <end position="173"/>
    </location>
</feature>
<dbReference type="SUPFAM" id="SSF49764">
    <property type="entry name" value="HSP20-like chaperones"/>
    <property type="match status" value="1"/>
</dbReference>
<dbReference type="GO" id="GO:0043066">
    <property type="term" value="P:negative regulation of apoptotic process"/>
    <property type="evidence" value="ECO:0007669"/>
    <property type="project" value="TreeGrafter"/>
</dbReference>
<dbReference type="InterPro" id="IPR001436">
    <property type="entry name" value="Alpha-crystallin/sHSP_animal"/>
</dbReference>
<evidence type="ECO:0000256" key="3">
    <source>
        <dbReference type="ARBA" id="ARBA00022833"/>
    </source>
</evidence>
<dbReference type="PANTHER" id="PTHR45640:SF27">
    <property type="entry name" value="HEAT SHOCK PROTEIN BETA-2"/>
    <property type="match status" value="1"/>
</dbReference>
<keyword evidence="1" id="KW-0273">Eye lens protein</keyword>
<dbReference type="PIRSF" id="PIRSF036514">
    <property type="entry name" value="Sm_HSP_B1"/>
    <property type="match status" value="1"/>
</dbReference>
<protein>
    <recommendedName>
        <fullName evidence="8">SHSP domain-containing protein</fullName>
    </recommendedName>
</protein>
<proteinExistence type="inferred from homology"/>
<keyword evidence="10" id="KW-1185">Reference proteome</keyword>
<dbReference type="GO" id="GO:0005737">
    <property type="term" value="C:cytoplasm"/>
    <property type="evidence" value="ECO:0007669"/>
    <property type="project" value="TreeGrafter"/>
</dbReference>
<evidence type="ECO:0000256" key="4">
    <source>
        <dbReference type="PIRNR" id="PIRNR036514"/>
    </source>
</evidence>
<keyword evidence="2 5" id="KW-0479">Metal-binding</keyword>
<feature type="binding site" evidence="5">
    <location>
        <position position="119"/>
    </location>
    <ligand>
        <name>Zn(2+)</name>
        <dbReference type="ChEBI" id="CHEBI:29105"/>
        <label>1</label>
    </ligand>
</feature>
<keyword evidence="3 5" id="KW-0862">Zinc</keyword>
<evidence type="ECO:0000256" key="1">
    <source>
        <dbReference type="ARBA" id="ARBA00022613"/>
    </source>
</evidence>
<evidence type="ECO:0000256" key="5">
    <source>
        <dbReference type="PIRSR" id="PIRSR036514-1"/>
    </source>
</evidence>
<dbReference type="GO" id="GO:0051082">
    <property type="term" value="F:unfolded protein binding"/>
    <property type="evidence" value="ECO:0007669"/>
    <property type="project" value="TreeGrafter"/>
</dbReference>
<dbReference type="PROSITE" id="PS01031">
    <property type="entry name" value="SHSP"/>
    <property type="match status" value="1"/>
</dbReference>
<evidence type="ECO:0000256" key="7">
    <source>
        <dbReference type="RuleBase" id="RU003616"/>
    </source>
</evidence>
<gene>
    <name evidence="9" type="ORF">NP493_4g11039</name>
</gene>
<organism evidence="9 10">
    <name type="scientific">Ridgeia piscesae</name>
    <name type="common">Tubeworm</name>
    <dbReference type="NCBI Taxonomy" id="27915"/>
    <lineage>
        <taxon>Eukaryota</taxon>
        <taxon>Metazoa</taxon>
        <taxon>Spiralia</taxon>
        <taxon>Lophotrochozoa</taxon>
        <taxon>Annelida</taxon>
        <taxon>Polychaeta</taxon>
        <taxon>Sedentaria</taxon>
        <taxon>Canalipalpata</taxon>
        <taxon>Sabellida</taxon>
        <taxon>Siboglinidae</taxon>
        <taxon>Ridgeia</taxon>
    </lineage>
</organism>
<accession>A0AAD9ULT0</accession>
<evidence type="ECO:0000259" key="8">
    <source>
        <dbReference type="PROSITE" id="PS01031"/>
    </source>
</evidence>
<dbReference type="EMBL" id="JAODUO010000004">
    <property type="protein sequence ID" value="KAK2193975.1"/>
    <property type="molecule type" value="Genomic_DNA"/>
</dbReference>
<dbReference type="GO" id="GO:0005634">
    <property type="term" value="C:nucleus"/>
    <property type="evidence" value="ECO:0007669"/>
    <property type="project" value="TreeGrafter"/>
</dbReference>
<evidence type="ECO:0000256" key="6">
    <source>
        <dbReference type="PROSITE-ProRule" id="PRU00285"/>
    </source>
</evidence>
<evidence type="ECO:0000256" key="2">
    <source>
        <dbReference type="ARBA" id="ARBA00022723"/>
    </source>
</evidence>
<dbReference type="Pfam" id="PF00525">
    <property type="entry name" value="Crystallin"/>
    <property type="match status" value="1"/>
</dbReference>
<feature type="binding site" evidence="5">
    <location>
        <position position="114"/>
    </location>
    <ligand>
        <name>Zn(2+)</name>
        <dbReference type="ChEBI" id="CHEBI:29105"/>
        <label>1</label>
    </ligand>
</feature>
<comment type="caution">
    <text evidence="9">The sequence shown here is derived from an EMBL/GenBank/DDBJ whole genome shotgun (WGS) entry which is preliminary data.</text>
</comment>
<dbReference type="InterPro" id="IPR055269">
    <property type="entry name" value="Alpha-crystallin/HSP_16"/>
</dbReference>
<dbReference type="GO" id="GO:0009408">
    <property type="term" value="P:response to heat"/>
    <property type="evidence" value="ECO:0007669"/>
    <property type="project" value="TreeGrafter"/>
</dbReference>
<sequence length="180" mass="20400">MSRYLIPFDNSARRSLWDLWSDPWGADFPAPARLFEQNFGLGLDDQDLFPPTQFRGWYVRPRRQGTLPQETGLSQVQNDDKEFKVNLDVTHFKPNEISVKAIGNRIVVEGKHDERQDDHGIIQRYFKRTYMLPKDVDSASVKSNLSADGVLTVAAPKRAIAAPEERQIAIQMAGSGDAKQ</sequence>
<dbReference type="PRINTS" id="PR00299">
    <property type="entry name" value="ACRYSTALLIN"/>
</dbReference>